<organism evidence="6 7">
    <name type="scientific">Cyphellophora attinorum</name>
    <dbReference type="NCBI Taxonomy" id="1664694"/>
    <lineage>
        <taxon>Eukaryota</taxon>
        <taxon>Fungi</taxon>
        <taxon>Dikarya</taxon>
        <taxon>Ascomycota</taxon>
        <taxon>Pezizomycotina</taxon>
        <taxon>Eurotiomycetes</taxon>
        <taxon>Chaetothyriomycetidae</taxon>
        <taxon>Chaetothyriales</taxon>
        <taxon>Cyphellophoraceae</taxon>
        <taxon>Cyphellophora</taxon>
    </lineage>
</organism>
<sequence length="378" mass="43389">MLPKCNNTIEHVRLHEEPIYNGHTFHLIGLWVSGAFALTALVLSLQLIFLHATNYSKPYEQKHIIRVLLMVPIYSLVSFLSFRFYTYYVYLNVIRDCYEAFAIASFFSLMCAYTAPSLHDQKDYFRNIVPKPWIFPANAFRKCFGGDKRGCFRVPRSGLTWFNIIWVAVFQYCTVKVALTIIALITQATHRYCIETLKPAFAHVWIIIFQTISVTIAMFCLIQFYTQVKEDITEHRPLVKVAAIKLVIFLSFWQTIILSLLTAGNAIKPSNKIQEPDLRVGLPVLLLCMEMAVFALFHFWSFPYQPYQLQSKQYLGGPLGIKAILDALNPYDIIKAVGRSARWITMGHKTRHQDASYDVALGRKPTGDSASQFQSMSR</sequence>
<keyword evidence="4 5" id="KW-0472">Membrane</keyword>
<dbReference type="PANTHER" id="PTHR23423">
    <property type="entry name" value="ORGANIC SOLUTE TRANSPORTER-RELATED"/>
    <property type="match status" value="1"/>
</dbReference>
<evidence type="ECO:0000256" key="4">
    <source>
        <dbReference type="ARBA" id="ARBA00023136"/>
    </source>
</evidence>
<keyword evidence="3 5" id="KW-1133">Transmembrane helix</keyword>
<feature type="transmembrane region" description="Helical" evidence="5">
    <location>
        <begin position="238"/>
        <end position="261"/>
    </location>
</feature>
<feature type="transmembrane region" description="Helical" evidence="5">
    <location>
        <begin position="100"/>
        <end position="118"/>
    </location>
</feature>
<keyword evidence="2 5" id="KW-0812">Transmembrane</keyword>
<feature type="transmembrane region" description="Helical" evidence="5">
    <location>
        <begin position="64"/>
        <end position="88"/>
    </location>
</feature>
<dbReference type="OrthoDB" id="5348404at2759"/>
<dbReference type="RefSeq" id="XP_018002347.1">
    <property type="nucleotide sequence ID" value="XM_018150212.1"/>
</dbReference>
<evidence type="ECO:0000313" key="6">
    <source>
        <dbReference type="EMBL" id="KPI42384.1"/>
    </source>
</evidence>
<evidence type="ECO:0000256" key="3">
    <source>
        <dbReference type="ARBA" id="ARBA00022989"/>
    </source>
</evidence>
<gene>
    <name evidence="6" type="ORF">AB675_9658</name>
</gene>
<reference evidence="6 7" key="1">
    <citation type="submission" date="2015-06" db="EMBL/GenBank/DDBJ databases">
        <title>Draft genome of the ant-associated black yeast Phialophora attae CBS 131958.</title>
        <authorList>
            <person name="Moreno L.F."/>
            <person name="Stielow B.J."/>
            <person name="de Hoog S."/>
            <person name="Vicente V.A."/>
            <person name="Weiss V.A."/>
            <person name="de Vries M."/>
            <person name="Cruz L.M."/>
            <person name="Souza E.M."/>
        </authorList>
    </citation>
    <scope>NUCLEOTIDE SEQUENCE [LARGE SCALE GENOMIC DNA]</scope>
    <source>
        <strain evidence="6 7">CBS 131958</strain>
    </source>
</reference>
<evidence type="ECO:0000313" key="7">
    <source>
        <dbReference type="Proteomes" id="UP000038010"/>
    </source>
</evidence>
<dbReference type="AlphaFoldDB" id="A0A0N1H7E5"/>
<dbReference type="SMART" id="SM01417">
    <property type="entry name" value="Solute_trans_a"/>
    <property type="match status" value="1"/>
</dbReference>
<evidence type="ECO:0000256" key="1">
    <source>
        <dbReference type="ARBA" id="ARBA00004141"/>
    </source>
</evidence>
<evidence type="ECO:0000256" key="5">
    <source>
        <dbReference type="SAM" id="Phobius"/>
    </source>
</evidence>
<dbReference type="InterPro" id="IPR005178">
    <property type="entry name" value="Ostalpha/TMEM184C"/>
</dbReference>
<evidence type="ECO:0000256" key="2">
    <source>
        <dbReference type="ARBA" id="ARBA00022692"/>
    </source>
</evidence>
<proteinExistence type="predicted"/>
<keyword evidence="7" id="KW-1185">Reference proteome</keyword>
<feature type="transmembrane region" description="Helical" evidence="5">
    <location>
        <begin position="28"/>
        <end position="52"/>
    </location>
</feature>
<feature type="transmembrane region" description="Helical" evidence="5">
    <location>
        <begin position="158"/>
        <end position="185"/>
    </location>
</feature>
<dbReference type="STRING" id="1664694.A0A0N1H7E5"/>
<comment type="caution">
    <text evidence="6">The sequence shown here is derived from an EMBL/GenBank/DDBJ whole genome shotgun (WGS) entry which is preliminary data.</text>
</comment>
<name>A0A0N1H7E5_9EURO</name>
<dbReference type="GO" id="GO:0016020">
    <property type="term" value="C:membrane"/>
    <property type="evidence" value="ECO:0007669"/>
    <property type="project" value="UniProtKB-SubCell"/>
</dbReference>
<dbReference type="Pfam" id="PF03619">
    <property type="entry name" value="Solute_trans_a"/>
    <property type="match status" value="1"/>
</dbReference>
<accession>A0A0N1H7E5</accession>
<comment type="subcellular location">
    <subcellularLocation>
        <location evidence="1">Membrane</location>
        <topology evidence="1">Multi-pass membrane protein</topology>
    </subcellularLocation>
</comment>
<dbReference type="Proteomes" id="UP000038010">
    <property type="component" value="Unassembled WGS sequence"/>
</dbReference>
<feature type="transmembrane region" description="Helical" evidence="5">
    <location>
        <begin position="281"/>
        <end position="302"/>
    </location>
</feature>
<dbReference type="GeneID" id="28742092"/>
<protein>
    <recommendedName>
        <fullName evidence="8">Transmembrane protein</fullName>
    </recommendedName>
</protein>
<dbReference type="VEuPathDB" id="FungiDB:AB675_9658"/>
<evidence type="ECO:0008006" key="8">
    <source>
        <dbReference type="Google" id="ProtNLM"/>
    </source>
</evidence>
<dbReference type="EMBL" id="LFJN01000007">
    <property type="protein sequence ID" value="KPI42384.1"/>
    <property type="molecule type" value="Genomic_DNA"/>
</dbReference>
<feature type="transmembrane region" description="Helical" evidence="5">
    <location>
        <begin position="205"/>
        <end position="226"/>
    </location>
</feature>